<dbReference type="InterPro" id="IPR053273">
    <property type="entry name" value="CST_Regulator"/>
</dbReference>
<dbReference type="EMBL" id="JAMZMK010008769">
    <property type="protein sequence ID" value="KAI7738640.1"/>
    <property type="molecule type" value="Genomic_DNA"/>
</dbReference>
<reference evidence="2" key="1">
    <citation type="submission" date="2022-06" db="EMBL/GenBank/DDBJ databases">
        <title>Uncovering the hologenomic basis of an extraordinary plant invasion.</title>
        <authorList>
            <person name="Bieker V.C."/>
            <person name="Martin M.D."/>
            <person name="Gilbert T."/>
            <person name="Hodgins K."/>
            <person name="Battlay P."/>
            <person name="Petersen B."/>
            <person name="Wilson J."/>
        </authorList>
    </citation>
    <scope>NUCLEOTIDE SEQUENCE</scope>
    <source>
        <strain evidence="2">AA19_3_7</strain>
        <tissue evidence="2">Leaf</tissue>
    </source>
</reference>
<keyword evidence="3" id="KW-1185">Reference proteome</keyword>
<protein>
    <submittedName>
        <fullName evidence="2">Uncharacterized protein</fullName>
    </submittedName>
</protein>
<dbReference type="AlphaFoldDB" id="A0AAD5GDV6"/>
<feature type="region of interest" description="Disordered" evidence="1">
    <location>
        <begin position="1"/>
        <end position="27"/>
    </location>
</feature>
<sequence length="253" mass="28666">MHDLILPPSKDHLSKVPSTADLLPNPHEYATHKTPITCIKDDSININPVNINGISDNNSNSDNGCSSKDWSAMSSLNCDISHDYEANDDLIAIEVSNVIRADTCEDSELEYATSSTLNRQSIDGDVPRIERSLACNPDLEDETECLRMMKPIGHESERFEETCVLVDGDDYVLNELKEEIRSSFKNKIRKAFYLKRRSSRTQEYKQLDAQYKKVMAQQNVICEEAISHAVAISNNVKEKKSTMESIESEWEFL</sequence>
<evidence type="ECO:0000313" key="2">
    <source>
        <dbReference type="EMBL" id="KAI7738640.1"/>
    </source>
</evidence>
<organism evidence="2 3">
    <name type="scientific">Ambrosia artemisiifolia</name>
    <name type="common">Common ragweed</name>
    <dbReference type="NCBI Taxonomy" id="4212"/>
    <lineage>
        <taxon>Eukaryota</taxon>
        <taxon>Viridiplantae</taxon>
        <taxon>Streptophyta</taxon>
        <taxon>Embryophyta</taxon>
        <taxon>Tracheophyta</taxon>
        <taxon>Spermatophyta</taxon>
        <taxon>Magnoliopsida</taxon>
        <taxon>eudicotyledons</taxon>
        <taxon>Gunneridae</taxon>
        <taxon>Pentapetalae</taxon>
        <taxon>asterids</taxon>
        <taxon>campanulids</taxon>
        <taxon>Asterales</taxon>
        <taxon>Asteraceae</taxon>
        <taxon>Asteroideae</taxon>
        <taxon>Heliantheae alliance</taxon>
        <taxon>Heliantheae</taxon>
        <taxon>Ambrosia</taxon>
    </lineage>
</organism>
<feature type="compositionally biased region" description="Basic and acidic residues" evidence="1">
    <location>
        <begin position="1"/>
        <end position="14"/>
    </location>
</feature>
<comment type="caution">
    <text evidence="2">The sequence shown here is derived from an EMBL/GenBank/DDBJ whole genome shotgun (WGS) entry which is preliminary data.</text>
</comment>
<dbReference type="PANTHER" id="PTHR34659">
    <property type="entry name" value="BNAA05G11610D PROTEIN"/>
    <property type="match status" value="1"/>
</dbReference>
<dbReference type="GO" id="GO:0006950">
    <property type="term" value="P:response to stress"/>
    <property type="evidence" value="ECO:0007669"/>
    <property type="project" value="TreeGrafter"/>
</dbReference>
<gene>
    <name evidence="2" type="ORF">M8C21_013880</name>
</gene>
<dbReference type="GO" id="GO:0005776">
    <property type="term" value="C:autophagosome"/>
    <property type="evidence" value="ECO:0007669"/>
    <property type="project" value="TreeGrafter"/>
</dbReference>
<evidence type="ECO:0000313" key="3">
    <source>
        <dbReference type="Proteomes" id="UP001206925"/>
    </source>
</evidence>
<dbReference type="GO" id="GO:0061908">
    <property type="term" value="C:phagophore"/>
    <property type="evidence" value="ECO:0007669"/>
    <property type="project" value="TreeGrafter"/>
</dbReference>
<dbReference type="PANTHER" id="PTHR34659:SF8">
    <property type="entry name" value="(RAPE) HYPOTHETICAL PROTEIN"/>
    <property type="match status" value="1"/>
</dbReference>
<dbReference type="Proteomes" id="UP001206925">
    <property type="component" value="Unassembled WGS sequence"/>
</dbReference>
<proteinExistence type="predicted"/>
<accession>A0AAD5GDV6</accession>
<name>A0AAD5GDV6_AMBAR</name>
<evidence type="ECO:0000256" key="1">
    <source>
        <dbReference type="SAM" id="MobiDB-lite"/>
    </source>
</evidence>